<dbReference type="RefSeq" id="WP_066413136.1">
    <property type="nucleotide sequence ID" value="NZ_CP018866.1"/>
</dbReference>
<dbReference type="AlphaFoldDB" id="A0A223KTN3"/>
<keyword evidence="1 2" id="KW-0238">DNA-binding</keyword>
<evidence type="ECO:0000313" key="5">
    <source>
        <dbReference type="Proteomes" id="UP000215224"/>
    </source>
</evidence>
<dbReference type="SUPFAM" id="SSF46689">
    <property type="entry name" value="Homeodomain-like"/>
    <property type="match status" value="1"/>
</dbReference>
<dbReference type="InterPro" id="IPR036271">
    <property type="entry name" value="Tet_transcr_reg_TetR-rel_C_sf"/>
</dbReference>
<dbReference type="PANTHER" id="PTHR30328:SF54">
    <property type="entry name" value="HTH-TYPE TRANSCRIPTIONAL REPRESSOR SCO4008"/>
    <property type="match status" value="1"/>
</dbReference>
<organism evidence="4 5">
    <name type="scientific">Sutcliffiella cohnii</name>
    <dbReference type="NCBI Taxonomy" id="33932"/>
    <lineage>
        <taxon>Bacteria</taxon>
        <taxon>Bacillati</taxon>
        <taxon>Bacillota</taxon>
        <taxon>Bacilli</taxon>
        <taxon>Bacillales</taxon>
        <taxon>Bacillaceae</taxon>
        <taxon>Sutcliffiella</taxon>
    </lineage>
</organism>
<dbReference type="InterPro" id="IPR050109">
    <property type="entry name" value="HTH-type_TetR-like_transc_reg"/>
</dbReference>
<evidence type="ECO:0000259" key="3">
    <source>
        <dbReference type="PROSITE" id="PS50977"/>
    </source>
</evidence>
<dbReference type="Proteomes" id="UP000215224">
    <property type="component" value="Chromosome"/>
</dbReference>
<dbReference type="PROSITE" id="PS50977">
    <property type="entry name" value="HTH_TETR_2"/>
    <property type="match status" value="1"/>
</dbReference>
<sequence length="210" mass="24854">MENITKQKIIDSAITLFNTKGYSGTSVREISKMAKTNVSNISYYFMNKAGLQEYLITSFFDSYLNVLEEGYQQLKTMAPKECMVMTVKLLMQYHKEHRHLARFVYREITLDTVLVREVMSTYLTKEKFYWKAFLEEGKRQKELQAISIPMTIVHLKSMISMPFLQAQYLAEVWHYMPYEQNAMEQYNKMIIEWLEQSVFASPSYHQPLAL</sequence>
<dbReference type="GO" id="GO:0003677">
    <property type="term" value="F:DNA binding"/>
    <property type="evidence" value="ECO:0007669"/>
    <property type="project" value="UniProtKB-UniRule"/>
</dbReference>
<dbReference type="PANTHER" id="PTHR30328">
    <property type="entry name" value="TRANSCRIPTIONAL REPRESSOR"/>
    <property type="match status" value="1"/>
</dbReference>
<reference evidence="4 5" key="1">
    <citation type="submission" date="2016-12" db="EMBL/GenBank/DDBJ databases">
        <title>The whole genome sequencing and assembly of Bacillus cohnii DSM 6307T strain.</title>
        <authorList>
            <person name="Lee Y.-J."/>
            <person name="Yi H."/>
            <person name="Bahn Y.-S."/>
            <person name="Kim J.F."/>
            <person name="Lee D.-W."/>
        </authorList>
    </citation>
    <scope>NUCLEOTIDE SEQUENCE [LARGE SCALE GENOMIC DNA]</scope>
    <source>
        <strain evidence="4 5">DSM 6307</strain>
    </source>
</reference>
<dbReference type="Gene3D" id="1.10.357.10">
    <property type="entry name" value="Tetracycline Repressor, domain 2"/>
    <property type="match status" value="1"/>
</dbReference>
<gene>
    <name evidence="4" type="ORF">BC6307_17015</name>
</gene>
<feature type="DNA-binding region" description="H-T-H motif" evidence="2">
    <location>
        <begin position="26"/>
        <end position="45"/>
    </location>
</feature>
<dbReference type="KEGG" id="bcoh:BC6307_17015"/>
<dbReference type="GO" id="GO:0006355">
    <property type="term" value="P:regulation of DNA-templated transcription"/>
    <property type="evidence" value="ECO:0007669"/>
    <property type="project" value="UniProtKB-ARBA"/>
</dbReference>
<name>A0A223KTN3_9BACI</name>
<protein>
    <submittedName>
        <fullName evidence="4">TetR family transcriptional regulator</fullName>
    </submittedName>
</protein>
<dbReference type="EMBL" id="CP018866">
    <property type="protein sequence ID" value="AST92865.1"/>
    <property type="molecule type" value="Genomic_DNA"/>
</dbReference>
<evidence type="ECO:0000256" key="1">
    <source>
        <dbReference type="ARBA" id="ARBA00023125"/>
    </source>
</evidence>
<dbReference type="Pfam" id="PF00440">
    <property type="entry name" value="TetR_N"/>
    <property type="match status" value="1"/>
</dbReference>
<dbReference type="STRING" id="1314751.GCA_001591425_01087"/>
<proteinExistence type="predicted"/>
<dbReference type="Gene3D" id="1.10.10.60">
    <property type="entry name" value="Homeodomain-like"/>
    <property type="match status" value="1"/>
</dbReference>
<dbReference type="InterPro" id="IPR001647">
    <property type="entry name" value="HTH_TetR"/>
</dbReference>
<evidence type="ECO:0000313" key="4">
    <source>
        <dbReference type="EMBL" id="AST92865.1"/>
    </source>
</evidence>
<dbReference type="InterPro" id="IPR009057">
    <property type="entry name" value="Homeodomain-like_sf"/>
</dbReference>
<feature type="domain" description="HTH tetR-type" evidence="3">
    <location>
        <begin position="3"/>
        <end position="63"/>
    </location>
</feature>
<evidence type="ECO:0000256" key="2">
    <source>
        <dbReference type="PROSITE-ProRule" id="PRU00335"/>
    </source>
</evidence>
<dbReference type="SUPFAM" id="SSF48498">
    <property type="entry name" value="Tetracyclin repressor-like, C-terminal domain"/>
    <property type="match status" value="1"/>
</dbReference>
<accession>A0A223KTN3</accession>
<keyword evidence="5" id="KW-1185">Reference proteome</keyword>
<dbReference type="NCBIfam" id="NF037937">
    <property type="entry name" value="septum_RefZ"/>
    <property type="match status" value="1"/>
</dbReference>